<name>A0A0S4IZC2_BODSA</name>
<dbReference type="Gene3D" id="3.30.1380.20">
    <property type="entry name" value="Trafficking protein particle complex subunit 3"/>
    <property type="match status" value="1"/>
</dbReference>
<organism evidence="9 10">
    <name type="scientific">Bodo saltans</name>
    <name type="common">Flagellated protozoan</name>
    <dbReference type="NCBI Taxonomy" id="75058"/>
    <lineage>
        <taxon>Eukaryota</taxon>
        <taxon>Discoba</taxon>
        <taxon>Euglenozoa</taxon>
        <taxon>Kinetoplastea</taxon>
        <taxon>Metakinetoplastina</taxon>
        <taxon>Eubodonida</taxon>
        <taxon>Bodonidae</taxon>
        <taxon>Bodo</taxon>
    </lineage>
</organism>
<evidence type="ECO:0000256" key="6">
    <source>
        <dbReference type="ARBA" id="ARBA00022892"/>
    </source>
</evidence>
<proteinExistence type="inferred from homology"/>
<dbReference type="OrthoDB" id="10262857at2759"/>
<evidence type="ECO:0000256" key="7">
    <source>
        <dbReference type="ARBA" id="ARBA00023034"/>
    </source>
</evidence>
<keyword evidence="4" id="KW-0813">Transport</keyword>
<keyword evidence="6" id="KW-0931">ER-Golgi transport</keyword>
<dbReference type="CDD" id="cd14942">
    <property type="entry name" value="TRAPPC3_bet3"/>
    <property type="match status" value="1"/>
</dbReference>
<evidence type="ECO:0000256" key="8">
    <source>
        <dbReference type="SAM" id="MobiDB-lite"/>
    </source>
</evidence>
<evidence type="ECO:0000256" key="1">
    <source>
        <dbReference type="ARBA" id="ARBA00004222"/>
    </source>
</evidence>
<evidence type="ECO:0000256" key="5">
    <source>
        <dbReference type="ARBA" id="ARBA00022824"/>
    </source>
</evidence>
<dbReference type="AlphaFoldDB" id="A0A0S4IZC2"/>
<evidence type="ECO:0000256" key="3">
    <source>
        <dbReference type="ARBA" id="ARBA00006218"/>
    </source>
</evidence>
<dbReference type="Proteomes" id="UP000051952">
    <property type="component" value="Unassembled WGS sequence"/>
</dbReference>
<feature type="region of interest" description="Disordered" evidence="8">
    <location>
        <begin position="123"/>
        <end position="146"/>
    </location>
</feature>
<accession>A0A0S4IZC2</accession>
<dbReference type="OMA" id="QRRPEYH"/>
<dbReference type="InterPro" id="IPR016721">
    <property type="entry name" value="Bet3"/>
</dbReference>
<sequence>MAQQPRYAQTPTTGGAPAALAPSASSSAATTSTKIGDRAFDKIEKTSAEFFAITYGALVRQMFIDHNERADIVNTQLDQMGERIGVRLIEEYAARSGAPPCRSPAQAADSVAKIGLKMFNPQRPSQWLQPPRSSGPVSSSTGAAIGDAANGSNGGAVYSISFDENPLNVFVELPDALRQTLWYSNVLCGVIRGGLQQVGFVTLVWYVRDVLRGDDVNEIRIQFQGKERETFKVDMQK</sequence>
<evidence type="ECO:0000313" key="9">
    <source>
        <dbReference type="EMBL" id="CUG30492.1"/>
    </source>
</evidence>
<keyword evidence="10" id="KW-1185">Reference proteome</keyword>
<protein>
    <submittedName>
        <fullName evidence="9">Transport protein particle (TRAPP) component, putative</fullName>
    </submittedName>
</protein>
<feature type="compositionally biased region" description="Polar residues" evidence="8">
    <location>
        <begin position="123"/>
        <end position="142"/>
    </location>
</feature>
<dbReference type="VEuPathDB" id="TriTrypDB:BSAL_77275"/>
<dbReference type="EMBL" id="CYKH01000743">
    <property type="protein sequence ID" value="CUG30492.1"/>
    <property type="molecule type" value="Genomic_DNA"/>
</dbReference>
<keyword evidence="7" id="KW-0333">Golgi apparatus</keyword>
<dbReference type="PANTHER" id="PTHR13048">
    <property type="entry name" value="TRAFFICKING PROTEIN PARTICLE COMPLEX SUBUNIT 3"/>
    <property type="match status" value="1"/>
</dbReference>
<dbReference type="SUPFAM" id="SSF111126">
    <property type="entry name" value="Ligand-binding domain in the NO signalling and Golgi transport"/>
    <property type="match status" value="2"/>
</dbReference>
<reference evidence="10" key="1">
    <citation type="submission" date="2015-09" db="EMBL/GenBank/DDBJ databases">
        <authorList>
            <consortium name="Pathogen Informatics"/>
        </authorList>
    </citation>
    <scope>NUCLEOTIDE SEQUENCE [LARGE SCALE GENOMIC DNA]</scope>
    <source>
        <strain evidence="10">Lake Konstanz</strain>
    </source>
</reference>
<dbReference type="InterPro" id="IPR024096">
    <property type="entry name" value="NO_sig/Golgi_transp_ligand-bd"/>
</dbReference>
<feature type="region of interest" description="Disordered" evidence="8">
    <location>
        <begin position="1"/>
        <end position="33"/>
    </location>
</feature>
<evidence type="ECO:0000256" key="4">
    <source>
        <dbReference type="ARBA" id="ARBA00022448"/>
    </source>
</evidence>
<comment type="similarity">
    <text evidence="3">Belongs to the TRAPP small subunits family. BET3 subfamily.</text>
</comment>
<dbReference type="Pfam" id="PF04051">
    <property type="entry name" value="TRAPP"/>
    <property type="match status" value="1"/>
</dbReference>
<dbReference type="GO" id="GO:0030008">
    <property type="term" value="C:TRAPP complex"/>
    <property type="evidence" value="ECO:0007669"/>
    <property type="project" value="InterPro"/>
</dbReference>
<comment type="subcellular location">
    <subcellularLocation>
        <location evidence="2">Endoplasmic reticulum</location>
    </subcellularLocation>
    <subcellularLocation>
        <location evidence="1">Golgi apparatus</location>
        <location evidence="1">cis-Golgi network</location>
    </subcellularLocation>
</comment>
<evidence type="ECO:0000256" key="2">
    <source>
        <dbReference type="ARBA" id="ARBA00004240"/>
    </source>
</evidence>
<feature type="compositionally biased region" description="Low complexity" evidence="8">
    <location>
        <begin position="10"/>
        <end position="33"/>
    </location>
</feature>
<dbReference type="GO" id="GO:0048193">
    <property type="term" value="P:Golgi vesicle transport"/>
    <property type="evidence" value="ECO:0007669"/>
    <property type="project" value="InterPro"/>
</dbReference>
<keyword evidence="5" id="KW-0256">Endoplasmic reticulum</keyword>
<dbReference type="GO" id="GO:0005783">
    <property type="term" value="C:endoplasmic reticulum"/>
    <property type="evidence" value="ECO:0007669"/>
    <property type="project" value="UniProtKB-SubCell"/>
</dbReference>
<dbReference type="InterPro" id="IPR007194">
    <property type="entry name" value="TRAPP_component"/>
</dbReference>
<dbReference type="GO" id="GO:0005794">
    <property type="term" value="C:Golgi apparatus"/>
    <property type="evidence" value="ECO:0007669"/>
    <property type="project" value="UniProtKB-SubCell"/>
</dbReference>
<evidence type="ECO:0000313" key="10">
    <source>
        <dbReference type="Proteomes" id="UP000051952"/>
    </source>
</evidence>
<gene>
    <name evidence="9" type="ORF">BSAL_77275</name>
</gene>